<dbReference type="EMBL" id="JAVDXZ010000001">
    <property type="protein sequence ID" value="MDR7329705.1"/>
    <property type="molecule type" value="Genomic_DNA"/>
</dbReference>
<keyword evidence="1" id="KW-0560">Oxidoreductase</keyword>
<keyword evidence="5" id="KW-1185">Reference proteome</keyword>
<proteinExistence type="predicted"/>
<dbReference type="InterPro" id="IPR036661">
    <property type="entry name" value="Luciferase-like_sf"/>
</dbReference>
<accession>A0ABU1ZY63</accession>
<keyword evidence="2" id="KW-0503">Monooxygenase</keyword>
<organism evidence="4 5">
    <name type="scientific">Corynebacterium guangdongense</name>
    <dbReference type="NCBI Taxonomy" id="1783348"/>
    <lineage>
        <taxon>Bacteria</taxon>
        <taxon>Bacillati</taxon>
        <taxon>Actinomycetota</taxon>
        <taxon>Actinomycetes</taxon>
        <taxon>Mycobacteriales</taxon>
        <taxon>Corynebacteriaceae</taxon>
        <taxon>Corynebacterium</taxon>
    </lineage>
</organism>
<evidence type="ECO:0000259" key="3">
    <source>
        <dbReference type="Pfam" id="PF00296"/>
    </source>
</evidence>
<evidence type="ECO:0000256" key="1">
    <source>
        <dbReference type="ARBA" id="ARBA00023002"/>
    </source>
</evidence>
<comment type="caution">
    <text evidence="4">The sequence shown here is derived from an EMBL/GenBank/DDBJ whole genome shotgun (WGS) entry which is preliminary data.</text>
</comment>
<gene>
    <name evidence="4" type="ORF">J2S39_001381</name>
</gene>
<dbReference type="InterPro" id="IPR050766">
    <property type="entry name" value="Bact_Lucif_Oxidored"/>
</dbReference>
<sequence>MNAIDPNAIEFGLDTFGDVQSDLDGNLLPHAQVIRNVVEEAVLADEVGIDVFGIGEHHREDYAVPAPEMLLSNIAARTQNIRLTTSVIVLSSNDPVRLYEQFSTLQALSDGRAEMTLGRGSFTESFPLFGFSMRDYETLFEEKLDLTRRILDADAAGETVTWSGTTRASLENQGIWPPAETPIPTWVAVGGSPESVIRAARQRMPLMLAIIGGAPARFRPYVDLFHQANEQIGNEKLPVGAHFYGFVAETDEEAQEKMYPYWERVQTLVGRDRGWPAPTPDQFYREIHHGAMHLGSVETVAQKTANSIQALGLDRFVFKYSNGPIPHEYSMDAIRLIGEQVIPRVREILTERAK</sequence>
<name>A0ABU1ZY63_9CORY</name>
<protein>
    <submittedName>
        <fullName evidence="4">LLM family oxidoreductase</fullName>
    </submittedName>
</protein>
<feature type="domain" description="Luciferase-like" evidence="3">
    <location>
        <begin position="27"/>
        <end position="313"/>
    </location>
</feature>
<dbReference type="InterPro" id="IPR011251">
    <property type="entry name" value="Luciferase-like_dom"/>
</dbReference>
<reference evidence="4" key="1">
    <citation type="submission" date="2023-07" db="EMBL/GenBank/DDBJ databases">
        <title>Sequencing the genomes of 1000 actinobacteria strains.</title>
        <authorList>
            <person name="Klenk H.-P."/>
        </authorList>
    </citation>
    <scope>NUCLEOTIDE SEQUENCE</scope>
    <source>
        <strain evidence="4">DSM 107476</strain>
    </source>
</reference>
<dbReference type="SUPFAM" id="SSF51679">
    <property type="entry name" value="Bacterial luciferase-like"/>
    <property type="match status" value="1"/>
</dbReference>
<dbReference type="Gene3D" id="3.20.20.30">
    <property type="entry name" value="Luciferase-like domain"/>
    <property type="match status" value="1"/>
</dbReference>
<dbReference type="PANTHER" id="PTHR30137">
    <property type="entry name" value="LUCIFERASE-LIKE MONOOXYGENASE"/>
    <property type="match status" value="1"/>
</dbReference>
<evidence type="ECO:0000256" key="2">
    <source>
        <dbReference type="ARBA" id="ARBA00023033"/>
    </source>
</evidence>
<dbReference type="RefSeq" id="WP_290194723.1">
    <property type="nucleotide sequence ID" value="NZ_CP047654.1"/>
</dbReference>
<dbReference type="PANTHER" id="PTHR30137:SF8">
    <property type="entry name" value="BLR5498 PROTEIN"/>
    <property type="match status" value="1"/>
</dbReference>
<dbReference type="Proteomes" id="UP001180840">
    <property type="component" value="Unassembled WGS sequence"/>
</dbReference>
<evidence type="ECO:0000313" key="5">
    <source>
        <dbReference type="Proteomes" id="UP001180840"/>
    </source>
</evidence>
<evidence type="ECO:0000313" key="4">
    <source>
        <dbReference type="EMBL" id="MDR7329705.1"/>
    </source>
</evidence>
<dbReference type="Pfam" id="PF00296">
    <property type="entry name" value="Bac_luciferase"/>
    <property type="match status" value="1"/>
</dbReference>